<dbReference type="PANTHER" id="PTHR30212:SF2">
    <property type="entry name" value="PROTEIN YIIM"/>
    <property type="match status" value="1"/>
</dbReference>
<organism evidence="3 4">
    <name type="scientific">Streptomyces spiralis</name>
    <dbReference type="NCBI Taxonomy" id="66376"/>
    <lineage>
        <taxon>Bacteria</taxon>
        <taxon>Bacillati</taxon>
        <taxon>Actinomycetota</taxon>
        <taxon>Actinomycetes</taxon>
        <taxon>Kitasatosporales</taxon>
        <taxon>Streptomycetaceae</taxon>
        <taxon>Streptomyces</taxon>
    </lineage>
</organism>
<dbReference type="Proteomes" id="UP000641386">
    <property type="component" value="Unassembled WGS sequence"/>
</dbReference>
<dbReference type="AlphaFoldDB" id="A0A919AGZ9"/>
<reference evidence="3" key="1">
    <citation type="journal article" date="2014" name="Int. J. Syst. Evol. Microbiol.">
        <title>Complete genome sequence of Corynebacterium casei LMG S-19264T (=DSM 44701T), isolated from a smear-ripened cheese.</title>
        <authorList>
            <consortium name="US DOE Joint Genome Institute (JGI-PGF)"/>
            <person name="Walter F."/>
            <person name="Albersmeier A."/>
            <person name="Kalinowski J."/>
            <person name="Ruckert C."/>
        </authorList>
    </citation>
    <scope>NUCLEOTIDE SEQUENCE</scope>
    <source>
        <strain evidence="3">JCM 3302</strain>
    </source>
</reference>
<proteinExistence type="predicted"/>
<gene>
    <name evidence="3" type="ORF">GCM10014715_72120</name>
</gene>
<dbReference type="Pfam" id="PF03473">
    <property type="entry name" value="MOSC"/>
    <property type="match status" value="1"/>
</dbReference>
<feature type="compositionally biased region" description="Polar residues" evidence="1">
    <location>
        <begin position="1"/>
        <end position="15"/>
    </location>
</feature>
<reference evidence="3" key="2">
    <citation type="submission" date="2020-09" db="EMBL/GenBank/DDBJ databases">
        <authorList>
            <person name="Sun Q."/>
            <person name="Ohkuma M."/>
        </authorList>
    </citation>
    <scope>NUCLEOTIDE SEQUENCE</scope>
    <source>
        <strain evidence="3">JCM 3302</strain>
    </source>
</reference>
<comment type="caution">
    <text evidence="3">The sequence shown here is derived from an EMBL/GenBank/DDBJ whole genome shotgun (WGS) entry which is preliminary data.</text>
</comment>
<dbReference type="GO" id="GO:0030151">
    <property type="term" value="F:molybdenum ion binding"/>
    <property type="evidence" value="ECO:0007669"/>
    <property type="project" value="InterPro"/>
</dbReference>
<sequence length="219" mass="23328">MGTVESVNIGSSRVTAHSGAGRTGIDKRPVSHPVAVSAPGPQGVSGMAGDSICDARFHGGDHQAVYAYAREELDLWEQELGRELPAGVFGENLTTRGLDVSGTVIGERWRVGDVVVLEASATRIPCRTFAGWLGQESWIKRFSRRALPGVYFRVVVPGHVAAGDPVTLLSRPDHGVTSAMVLRALTGESELLPRLLEADALSPSQSESARKRLGLPVRV</sequence>
<dbReference type="InterPro" id="IPR011037">
    <property type="entry name" value="Pyrv_Knase-like_insert_dom_sf"/>
</dbReference>
<dbReference type="RefSeq" id="WP_030180453.1">
    <property type="nucleotide sequence ID" value="NZ_BNBC01000048.1"/>
</dbReference>
<name>A0A919AGZ9_9ACTN</name>
<feature type="domain" description="MOSC" evidence="2">
    <location>
        <begin position="28"/>
        <end position="169"/>
    </location>
</feature>
<evidence type="ECO:0000313" key="4">
    <source>
        <dbReference type="Proteomes" id="UP000641386"/>
    </source>
</evidence>
<evidence type="ECO:0000313" key="3">
    <source>
        <dbReference type="EMBL" id="GHF05560.1"/>
    </source>
</evidence>
<dbReference type="Gene3D" id="2.40.33.20">
    <property type="entry name" value="PK beta-barrel domain-like"/>
    <property type="match status" value="1"/>
</dbReference>
<dbReference type="GO" id="GO:0030170">
    <property type="term" value="F:pyridoxal phosphate binding"/>
    <property type="evidence" value="ECO:0007669"/>
    <property type="project" value="InterPro"/>
</dbReference>
<dbReference type="EMBL" id="BNBC01000048">
    <property type="protein sequence ID" value="GHF05560.1"/>
    <property type="molecule type" value="Genomic_DNA"/>
</dbReference>
<dbReference type="InterPro" id="IPR005302">
    <property type="entry name" value="MoCF_Sase_C"/>
</dbReference>
<keyword evidence="4" id="KW-1185">Reference proteome</keyword>
<protein>
    <submittedName>
        <fullName evidence="3">Sulfurase</fullName>
    </submittedName>
</protein>
<evidence type="ECO:0000256" key="1">
    <source>
        <dbReference type="SAM" id="MobiDB-lite"/>
    </source>
</evidence>
<dbReference type="PROSITE" id="PS51340">
    <property type="entry name" value="MOSC"/>
    <property type="match status" value="1"/>
</dbReference>
<accession>A0A919AGZ9</accession>
<dbReference type="SUPFAM" id="SSF50800">
    <property type="entry name" value="PK beta-barrel domain-like"/>
    <property type="match status" value="1"/>
</dbReference>
<dbReference type="GO" id="GO:0003824">
    <property type="term" value="F:catalytic activity"/>
    <property type="evidence" value="ECO:0007669"/>
    <property type="project" value="InterPro"/>
</dbReference>
<dbReference type="PANTHER" id="PTHR30212">
    <property type="entry name" value="PROTEIN YIIM"/>
    <property type="match status" value="1"/>
</dbReference>
<dbReference type="InterPro" id="IPR052353">
    <property type="entry name" value="Benzoxazolinone_Detox_Enz"/>
</dbReference>
<feature type="region of interest" description="Disordered" evidence="1">
    <location>
        <begin position="1"/>
        <end position="31"/>
    </location>
</feature>
<evidence type="ECO:0000259" key="2">
    <source>
        <dbReference type="PROSITE" id="PS51340"/>
    </source>
</evidence>